<gene>
    <name evidence="1" type="ORF">SEMRO_2856_G338740.1</name>
</gene>
<proteinExistence type="predicted"/>
<evidence type="ECO:0000313" key="1">
    <source>
        <dbReference type="EMBL" id="CAB9530383.1"/>
    </source>
</evidence>
<dbReference type="AlphaFoldDB" id="A0A9N8I0S4"/>
<protein>
    <submittedName>
        <fullName evidence="1">Uncharacterized protein</fullName>
    </submittedName>
</protein>
<organism evidence="1 2">
    <name type="scientific">Seminavis robusta</name>
    <dbReference type="NCBI Taxonomy" id="568900"/>
    <lineage>
        <taxon>Eukaryota</taxon>
        <taxon>Sar</taxon>
        <taxon>Stramenopiles</taxon>
        <taxon>Ochrophyta</taxon>
        <taxon>Bacillariophyta</taxon>
        <taxon>Bacillariophyceae</taxon>
        <taxon>Bacillariophycidae</taxon>
        <taxon>Naviculales</taxon>
        <taxon>Naviculaceae</taxon>
        <taxon>Seminavis</taxon>
    </lineage>
</organism>
<keyword evidence="2" id="KW-1185">Reference proteome</keyword>
<accession>A0A9N8I0S4</accession>
<evidence type="ECO:0000313" key="2">
    <source>
        <dbReference type="Proteomes" id="UP001153069"/>
    </source>
</evidence>
<dbReference type="EMBL" id="CAICTM010002854">
    <property type="protein sequence ID" value="CAB9530383.1"/>
    <property type="molecule type" value="Genomic_DNA"/>
</dbReference>
<dbReference type="Proteomes" id="UP001153069">
    <property type="component" value="Unassembled WGS sequence"/>
</dbReference>
<comment type="caution">
    <text evidence="1">The sequence shown here is derived from an EMBL/GenBank/DDBJ whole genome shotgun (WGS) entry which is preliminary data.</text>
</comment>
<reference evidence="1" key="1">
    <citation type="submission" date="2020-06" db="EMBL/GenBank/DDBJ databases">
        <authorList>
            <consortium name="Plant Systems Biology data submission"/>
        </authorList>
    </citation>
    <scope>NUCLEOTIDE SEQUENCE</scope>
    <source>
        <strain evidence="1">D6</strain>
    </source>
</reference>
<sequence length="366" mass="39446">MWAAWPRLPKGHHLGAIENACYTVCSDLNLTQPQLNPALAADIQQGRWVGLTASSFMEGLSLLRITTAIADPDLTAQQLAANRAFSVLHTVTGSDGTATQMVLNERGLKFPMMVQATRSITNAYSGLLAALFGRNTTLIRNFYENFIQHWPTMEEVICTNYRLQEKQVCIRIMVFLFRMFNNAFSSLLRGPRPTAANPIPTPQRNVPFGDVLQHLVLGKIHSLTDIPDTLMQPLALPAAPSSAPAPAPRLTPGPAPAQVPAAALAPAGNPQCQRVDHPNQNIDLKQASTASQHRSVFGNNGAFADPAAPGGKRIIMRSSGNTDQRICLPMAVHGVCYSNCTGYHGVLTQDEVRAVANAGGLNMQGL</sequence>
<name>A0A9N8I0S4_9STRA</name>